<sequence>MKLFEPGSLWSYKGYRFFWFSNTIFVLGASAFPIALAVAVLDAGGTATSLGLILGARILSGVLFAPFAGVWADRLPRRNVMIGADLFRSALVVSLIFVSTPTMPHFLLGLAVFLMGVGDAFGAAAAGAIIPSLVPDEKLPAANVARNIVTKGASIVGPGIGGASVFLIGARFTFIFTAAAFALGTYFLSKIKEDINGNKREQEPFLTELREGLRTVRDIPWIGAFILMVSFQLMVVIAAETVLLPVISRREFDSNTPFALAAAAFSVGSIISALLCVRIKVKHEGYVSIFVWMFIIIAPLALAFPVSETFVVIAYLLAGFSVGPWEAWWSSAVQREVPQHLQGRVFSIDHMGSAGLMPIGMALIGPAVALFGEKELLIGASIFHVLISFAILGVPGVKDMKMPKKQNGTDYSHGEHN</sequence>
<keyword evidence="4 6" id="KW-1133">Transmembrane helix</keyword>
<dbReference type="GO" id="GO:0022857">
    <property type="term" value="F:transmembrane transporter activity"/>
    <property type="evidence" value="ECO:0007669"/>
    <property type="project" value="InterPro"/>
</dbReference>
<evidence type="ECO:0000256" key="3">
    <source>
        <dbReference type="ARBA" id="ARBA00022692"/>
    </source>
</evidence>
<evidence type="ECO:0000256" key="5">
    <source>
        <dbReference type="ARBA" id="ARBA00023136"/>
    </source>
</evidence>
<feature type="transmembrane region" description="Helical" evidence="6">
    <location>
        <begin position="377"/>
        <end position="397"/>
    </location>
</feature>
<dbReference type="InterPro" id="IPR036259">
    <property type="entry name" value="MFS_trans_sf"/>
</dbReference>
<dbReference type="InterPro" id="IPR011701">
    <property type="entry name" value="MFS"/>
</dbReference>
<dbReference type="SUPFAM" id="SSF103473">
    <property type="entry name" value="MFS general substrate transporter"/>
    <property type="match status" value="1"/>
</dbReference>
<dbReference type="GO" id="GO:0005886">
    <property type="term" value="C:plasma membrane"/>
    <property type="evidence" value="ECO:0007669"/>
    <property type="project" value="UniProtKB-SubCell"/>
</dbReference>
<proteinExistence type="predicted"/>
<evidence type="ECO:0000256" key="1">
    <source>
        <dbReference type="ARBA" id="ARBA00004651"/>
    </source>
</evidence>
<dbReference type="Gene3D" id="1.20.1250.20">
    <property type="entry name" value="MFS general substrate transporter like domains"/>
    <property type="match status" value="1"/>
</dbReference>
<feature type="transmembrane region" description="Helical" evidence="6">
    <location>
        <begin position="48"/>
        <end position="68"/>
    </location>
</feature>
<dbReference type="AlphaFoldDB" id="A0A6J6AW84"/>
<accession>A0A6J6AW84</accession>
<dbReference type="PANTHER" id="PTHR23513">
    <property type="entry name" value="INTEGRAL MEMBRANE EFFLUX PROTEIN-RELATED"/>
    <property type="match status" value="1"/>
</dbReference>
<dbReference type="EMBL" id="CAEZSB010000023">
    <property type="protein sequence ID" value="CAB4531112.1"/>
    <property type="molecule type" value="Genomic_DNA"/>
</dbReference>
<dbReference type="Pfam" id="PF07690">
    <property type="entry name" value="MFS_1"/>
    <property type="match status" value="1"/>
</dbReference>
<reference evidence="7" key="1">
    <citation type="submission" date="2020-05" db="EMBL/GenBank/DDBJ databases">
        <authorList>
            <person name="Chiriac C."/>
            <person name="Salcher M."/>
            <person name="Ghai R."/>
            <person name="Kavagutti S V."/>
        </authorList>
    </citation>
    <scope>NUCLEOTIDE SEQUENCE</scope>
</reference>
<comment type="subcellular location">
    <subcellularLocation>
        <location evidence="1">Cell membrane</location>
        <topology evidence="1">Multi-pass membrane protein</topology>
    </subcellularLocation>
</comment>
<name>A0A6J6AW84_9ZZZZ</name>
<evidence type="ECO:0000256" key="2">
    <source>
        <dbReference type="ARBA" id="ARBA00022475"/>
    </source>
</evidence>
<keyword evidence="5 6" id="KW-0472">Membrane</keyword>
<feature type="transmembrane region" description="Helical" evidence="6">
    <location>
        <begin position="286"/>
        <end position="304"/>
    </location>
</feature>
<dbReference type="PANTHER" id="PTHR23513:SF11">
    <property type="entry name" value="STAPHYLOFERRIN A TRANSPORTER"/>
    <property type="match status" value="1"/>
</dbReference>
<organism evidence="7">
    <name type="scientific">freshwater metagenome</name>
    <dbReference type="NCBI Taxonomy" id="449393"/>
    <lineage>
        <taxon>unclassified sequences</taxon>
        <taxon>metagenomes</taxon>
        <taxon>ecological metagenomes</taxon>
    </lineage>
</organism>
<evidence type="ECO:0000313" key="7">
    <source>
        <dbReference type="EMBL" id="CAB4531112.1"/>
    </source>
</evidence>
<feature type="transmembrane region" description="Helical" evidence="6">
    <location>
        <begin position="219"/>
        <end position="238"/>
    </location>
</feature>
<feature type="transmembrane region" description="Helical" evidence="6">
    <location>
        <begin position="258"/>
        <end position="279"/>
    </location>
</feature>
<protein>
    <submittedName>
        <fullName evidence="7">Unannotated protein</fullName>
    </submittedName>
</protein>
<evidence type="ECO:0000256" key="6">
    <source>
        <dbReference type="SAM" id="Phobius"/>
    </source>
</evidence>
<feature type="transmembrane region" description="Helical" evidence="6">
    <location>
        <begin position="165"/>
        <end position="189"/>
    </location>
</feature>
<feature type="transmembrane region" description="Helical" evidence="6">
    <location>
        <begin position="20"/>
        <end position="41"/>
    </location>
</feature>
<feature type="transmembrane region" description="Helical" evidence="6">
    <location>
        <begin position="310"/>
        <end position="329"/>
    </location>
</feature>
<gene>
    <name evidence="7" type="ORF">UFOPK1395_00360</name>
</gene>
<keyword evidence="2" id="KW-1003">Cell membrane</keyword>
<evidence type="ECO:0000256" key="4">
    <source>
        <dbReference type="ARBA" id="ARBA00022989"/>
    </source>
</evidence>
<dbReference type="CDD" id="cd06173">
    <property type="entry name" value="MFS_MefA_like"/>
    <property type="match status" value="1"/>
</dbReference>
<feature type="transmembrane region" description="Helical" evidence="6">
    <location>
        <begin position="350"/>
        <end position="371"/>
    </location>
</feature>
<keyword evidence="3 6" id="KW-0812">Transmembrane</keyword>